<reference evidence="1 2" key="1">
    <citation type="submission" date="2017-06" db="EMBL/GenBank/DDBJ databases">
        <authorList>
            <person name="Kim H.J."/>
            <person name="Triplett B.A."/>
        </authorList>
    </citation>
    <scope>NUCLEOTIDE SEQUENCE [LARGE SCALE GENOMIC DNA]</scope>
    <source>
        <strain evidence="1 2">DSM 25597</strain>
    </source>
</reference>
<accession>A0A238YST1</accession>
<evidence type="ECO:0000313" key="2">
    <source>
        <dbReference type="Proteomes" id="UP000198379"/>
    </source>
</evidence>
<sequence>MSIHYLQQLTNSRKNKYKLLFICLCLISHTGHSVSKNYELFKTEIYSDHQVKVEVEFKLYYTICTDPIKSNKYTYIISGQLYNYNKSINWPLEYIDCNGNKQIENKNIFIGGKNASLGRNENLDQRFAGFLESHSKDFYILKIEDLVKNNKFLEAKTTLEDNSSIIKDSTLITKMRSNIHNKALDFYLNSLKSSLDIQQASKLINEAERLFPSLPAELASKKREIALIIQEQKRIEIKNKLDVLISQNNILEALIVYNANINVYLSQNTESTLIIKAKLAVNNSFISKDFEYAKKVFNELYKLTGDKKLLTEIQKCDRELKKMELPKLLKLHAQLKNEVKLNKSISSLENLYYFEEKHDYFNTKASVKKLEEAWLKSIKMNVKKGKKECKNRDYENGLINLNNAIDKINDYTSKPYSLNNTELKKIKSELIYKQTKISKIVNNNSSAELARIKNNYEKKKLKHRVLKLGVTYNFVNEPIDGLNTYFDDSSNILNDLEDVYNNFDTSSISTFIIYNRFGVFAGNFNTFTNIESYDAGLYFRFLGNLYGKVGYCIKNNKPLMINDFTSNYVTGISFIANGINIETTYNHYFKSVQFGLGFNLFKRINKQRYKYLKSVTR</sequence>
<organism evidence="1 2">
    <name type="scientific">Dokdonia pacifica</name>
    <dbReference type="NCBI Taxonomy" id="1627892"/>
    <lineage>
        <taxon>Bacteria</taxon>
        <taxon>Pseudomonadati</taxon>
        <taxon>Bacteroidota</taxon>
        <taxon>Flavobacteriia</taxon>
        <taxon>Flavobacteriales</taxon>
        <taxon>Flavobacteriaceae</taxon>
        <taxon>Dokdonia</taxon>
    </lineage>
</organism>
<dbReference type="AlphaFoldDB" id="A0A238YST1"/>
<name>A0A238YST1_9FLAO</name>
<dbReference type="Proteomes" id="UP000198379">
    <property type="component" value="Unassembled WGS sequence"/>
</dbReference>
<evidence type="ECO:0000313" key="1">
    <source>
        <dbReference type="EMBL" id="SNR74336.1"/>
    </source>
</evidence>
<proteinExistence type="predicted"/>
<protein>
    <submittedName>
        <fullName evidence="1">Uncharacterized protein</fullName>
    </submittedName>
</protein>
<dbReference type="EMBL" id="FZNY01000002">
    <property type="protein sequence ID" value="SNR74336.1"/>
    <property type="molecule type" value="Genomic_DNA"/>
</dbReference>
<keyword evidence="2" id="KW-1185">Reference proteome</keyword>
<gene>
    <name evidence="1" type="ORF">SAMN06265376_102346</name>
</gene>